<comment type="caution">
    <text evidence="1">The sequence shown here is derived from an EMBL/GenBank/DDBJ whole genome shotgun (WGS) entry which is preliminary data.</text>
</comment>
<evidence type="ECO:0000313" key="1">
    <source>
        <dbReference type="EMBL" id="NME85371.1"/>
    </source>
</evidence>
<protein>
    <submittedName>
        <fullName evidence="1">Uncharacterized protein</fullName>
    </submittedName>
</protein>
<dbReference type="Proteomes" id="UP000520291">
    <property type="component" value="Unassembled WGS sequence"/>
</dbReference>
<dbReference type="AlphaFoldDB" id="A0A7X9S9R6"/>
<dbReference type="EMBL" id="JABAGL010000005">
    <property type="protein sequence ID" value="NME85371.1"/>
    <property type="molecule type" value="Genomic_DNA"/>
</dbReference>
<reference evidence="1 2" key="1">
    <citation type="submission" date="2020-04" db="EMBL/GenBank/DDBJ databases">
        <authorList>
            <person name="Hitch T.C.A."/>
            <person name="Wylensek D."/>
            <person name="Clavel T."/>
        </authorList>
    </citation>
    <scope>NUCLEOTIDE SEQUENCE [LARGE SCALE GENOMIC DNA]</scope>
    <source>
        <strain evidence="1 2">WCA3-601-WT-5E</strain>
    </source>
</reference>
<name>A0A7X9S9R6_9BACE</name>
<organism evidence="1 2">
    <name type="scientific">Bacteroides eggerthii</name>
    <dbReference type="NCBI Taxonomy" id="28111"/>
    <lineage>
        <taxon>Bacteria</taxon>
        <taxon>Pseudomonadati</taxon>
        <taxon>Bacteroidota</taxon>
        <taxon>Bacteroidia</taxon>
        <taxon>Bacteroidales</taxon>
        <taxon>Bacteroidaceae</taxon>
        <taxon>Bacteroides</taxon>
    </lineage>
</organism>
<dbReference type="RefSeq" id="WP_168947334.1">
    <property type="nucleotide sequence ID" value="NZ_JABAGL010000005.1"/>
</dbReference>
<proteinExistence type="predicted"/>
<accession>A0A7X9S9R6</accession>
<gene>
    <name evidence="1" type="ORF">HF841_04940</name>
</gene>
<evidence type="ECO:0000313" key="2">
    <source>
        <dbReference type="Proteomes" id="UP000520291"/>
    </source>
</evidence>
<sequence length="215" mass="24733">MLKPAIEKAGYSPERADEVQSTSLIAADIIDRICNTPIAICDISSCNPNVFYELGIRHTCLLPVVLIKDKKTNNPFDIKDIRYIEYSENLEYDNVIEKQEEIKVAIIKTLEDFQHGVCRNSLIPLIRSDSSNNENQLCSDLSFLEKESEKISTLIDNSTVCDCREIVPLIGRFKRMCHNYPGGITFAEYLKMKFLYKYPGEYYEIQLFLAEQQLL</sequence>